<organism evidence="2 3">
    <name type="scientific">Streblomastix strix</name>
    <dbReference type="NCBI Taxonomy" id="222440"/>
    <lineage>
        <taxon>Eukaryota</taxon>
        <taxon>Metamonada</taxon>
        <taxon>Preaxostyla</taxon>
        <taxon>Oxymonadida</taxon>
        <taxon>Streblomastigidae</taxon>
        <taxon>Streblomastix</taxon>
    </lineage>
</organism>
<sequence length="176" mass="20104">QQAQPCRPASQLTFELTDESRIKSQSGKVDDFIPSQTNQQQKDEPNHQTDLRAGKYTVEQLDAIRLKEAYKQTCKQAFINTSGGLGGNLEPRSAINRQNQITELLSGPTRYQQHVAYCSIRNYSNRGQVNPLYWSLVTDWSRSVNLKRDQGLLDTPRVPRDIEKEQIEVQSNKIRG</sequence>
<evidence type="ECO:0000256" key="1">
    <source>
        <dbReference type="SAM" id="MobiDB-lite"/>
    </source>
</evidence>
<evidence type="ECO:0000313" key="3">
    <source>
        <dbReference type="Proteomes" id="UP000324800"/>
    </source>
</evidence>
<feature type="compositionally biased region" description="Polar residues" evidence="1">
    <location>
        <begin position="1"/>
        <end position="14"/>
    </location>
</feature>
<proteinExistence type="predicted"/>
<feature type="non-terminal residue" evidence="2">
    <location>
        <position position="1"/>
    </location>
</feature>
<name>A0A5J4PNR8_9EUKA</name>
<feature type="non-terminal residue" evidence="2">
    <location>
        <position position="176"/>
    </location>
</feature>
<dbReference type="EMBL" id="SNRW01049872">
    <property type="protein sequence ID" value="KAA6310224.1"/>
    <property type="molecule type" value="Genomic_DNA"/>
</dbReference>
<feature type="region of interest" description="Disordered" evidence="1">
    <location>
        <begin position="1"/>
        <end position="49"/>
    </location>
</feature>
<gene>
    <name evidence="2" type="ORF">EZS28_056349</name>
</gene>
<dbReference type="AlphaFoldDB" id="A0A5J4PNR8"/>
<reference evidence="2 3" key="1">
    <citation type="submission" date="2019-03" db="EMBL/GenBank/DDBJ databases">
        <title>Single cell metagenomics reveals metabolic interactions within the superorganism composed of flagellate Streblomastix strix and complex community of Bacteroidetes bacteria on its surface.</title>
        <authorList>
            <person name="Treitli S.C."/>
            <person name="Kolisko M."/>
            <person name="Husnik F."/>
            <person name="Keeling P."/>
            <person name="Hampl V."/>
        </authorList>
    </citation>
    <scope>NUCLEOTIDE SEQUENCE [LARGE SCALE GENOMIC DNA]</scope>
    <source>
        <strain evidence="2">ST1C</strain>
    </source>
</reference>
<accession>A0A5J4PNR8</accession>
<dbReference type="Proteomes" id="UP000324800">
    <property type="component" value="Unassembled WGS sequence"/>
</dbReference>
<protein>
    <submittedName>
        <fullName evidence="2">Uncharacterized protein</fullName>
    </submittedName>
</protein>
<comment type="caution">
    <text evidence="2">The sequence shown here is derived from an EMBL/GenBank/DDBJ whole genome shotgun (WGS) entry which is preliminary data.</text>
</comment>
<evidence type="ECO:0000313" key="2">
    <source>
        <dbReference type="EMBL" id="KAA6310224.1"/>
    </source>
</evidence>